<sequence>MFEREAGRIRTSLAQVQVQRQSLATAVLGLEQEVENESRDLLILQQLQREADAIGEIYGYFLARLKEAEVQQGTQQPDARLLSAAVLPRHASSPRVPLIILMGLMFGAMLGTGTVLLRELNKGGIRSATELQRRSGLPVLGQIPMAPIRRRNKLLPYLEGKNNTAFSEAIRNLRTSVLLSDPDKEPNVILLTSSVPAEGKTTTSIAMAHSLVGMGRSVLLVEGDVRKNTLGLYFEGKAGKIADEFPSTEQEVADNKVTIEELGIDVLFGARDKLNAADFFSSAKFKQFVAVARAKYDHVIIDAPPILPVTDARIIGQQVDAILYAVAWDETRGEVLDAGMSEFSNAGLKVTGLILTKIDGKKARSYGGSTRYGSYYGEYSAGYYS</sequence>
<feature type="domain" description="Tyrosine-protein kinase G-rich" evidence="11">
    <location>
        <begin position="43"/>
        <end position="119"/>
    </location>
</feature>
<reference evidence="12 13" key="1">
    <citation type="submission" date="2022-01" db="EMBL/GenBank/DDBJ databases">
        <title>Octadecabacter sp. nov., isolated from a marine alga.</title>
        <authorList>
            <person name="Jin M.S."/>
            <person name="Kim H.M."/>
            <person name="Han D.M."/>
            <person name="Jung J.J."/>
            <person name="Jeon C.O."/>
        </authorList>
    </citation>
    <scope>NUCLEOTIDE SEQUENCE [LARGE SCALE GENOMIC DNA]</scope>
    <source>
        <strain evidence="12 13">G9-8</strain>
    </source>
</reference>
<dbReference type="PANTHER" id="PTHR32309">
    <property type="entry name" value="TYROSINE-PROTEIN KINASE"/>
    <property type="match status" value="1"/>
</dbReference>
<keyword evidence="3" id="KW-0808">Transferase</keyword>
<dbReference type="EMBL" id="JAKGAQ010000002">
    <property type="protein sequence ID" value="MCF2870949.1"/>
    <property type="molecule type" value="Genomic_DNA"/>
</dbReference>
<dbReference type="EC" id="2.7.10.2" evidence="2"/>
<evidence type="ECO:0000256" key="3">
    <source>
        <dbReference type="ARBA" id="ARBA00022679"/>
    </source>
</evidence>
<keyword evidence="9" id="KW-0472">Membrane</keyword>
<evidence type="ECO:0000313" key="13">
    <source>
        <dbReference type="Proteomes" id="UP001200557"/>
    </source>
</evidence>
<evidence type="ECO:0000313" key="12">
    <source>
        <dbReference type="EMBL" id="MCF2870949.1"/>
    </source>
</evidence>
<dbReference type="InterPro" id="IPR005702">
    <property type="entry name" value="Wzc-like_C"/>
</dbReference>
<dbReference type="Gene3D" id="3.40.50.300">
    <property type="entry name" value="P-loop containing nucleotide triphosphate hydrolases"/>
    <property type="match status" value="1"/>
</dbReference>
<proteinExistence type="inferred from homology"/>
<evidence type="ECO:0000259" key="11">
    <source>
        <dbReference type="Pfam" id="PF13807"/>
    </source>
</evidence>
<dbReference type="SUPFAM" id="SSF52540">
    <property type="entry name" value="P-loop containing nucleoside triphosphate hydrolases"/>
    <property type="match status" value="1"/>
</dbReference>
<dbReference type="Proteomes" id="UP001200557">
    <property type="component" value="Unassembled WGS sequence"/>
</dbReference>
<keyword evidence="13" id="KW-1185">Reference proteome</keyword>
<keyword evidence="9" id="KW-0812">Transmembrane</keyword>
<keyword evidence="5" id="KW-0418">Kinase</keyword>
<dbReference type="Pfam" id="PF13807">
    <property type="entry name" value="GNVR"/>
    <property type="match status" value="1"/>
</dbReference>
<evidence type="ECO:0000256" key="2">
    <source>
        <dbReference type="ARBA" id="ARBA00011903"/>
    </source>
</evidence>
<evidence type="ECO:0000259" key="10">
    <source>
        <dbReference type="Pfam" id="PF13614"/>
    </source>
</evidence>
<accession>A0ABS9CUL7</accession>
<dbReference type="InterPro" id="IPR027417">
    <property type="entry name" value="P-loop_NTPase"/>
</dbReference>
<evidence type="ECO:0000256" key="9">
    <source>
        <dbReference type="SAM" id="Phobius"/>
    </source>
</evidence>
<dbReference type="RefSeq" id="WP_235225076.1">
    <property type="nucleotide sequence ID" value="NZ_JAKGAQ010000002.1"/>
</dbReference>
<dbReference type="PANTHER" id="PTHR32309:SF13">
    <property type="entry name" value="FERRIC ENTEROBACTIN TRANSPORT PROTEIN FEPE"/>
    <property type="match status" value="1"/>
</dbReference>
<dbReference type="InterPro" id="IPR032807">
    <property type="entry name" value="GNVR"/>
</dbReference>
<feature type="transmembrane region" description="Helical" evidence="9">
    <location>
        <begin position="98"/>
        <end position="117"/>
    </location>
</feature>
<feature type="domain" description="AAA" evidence="10">
    <location>
        <begin position="199"/>
        <end position="310"/>
    </location>
</feature>
<organism evidence="12 13">
    <name type="scientific">Octadecabacter dasysiphoniae</name>
    <dbReference type="NCBI Taxonomy" id="2909341"/>
    <lineage>
        <taxon>Bacteria</taxon>
        <taxon>Pseudomonadati</taxon>
        <taxon>Pseudomonadota</taxon>
        <taxon>Alphaproteobacteria</taxon>
        <taxon>Rhodobacterales</taxon>
        <taxon>Roseobacteraceae</taxon>
        <taxon>Octadecabacter</taxon>
    </lineage>
</organism>
<dbReference type="CDD" id="cd05387">
    <property type="entry name" value="BY-kinase"/>
    <property type="match status" value="1"/>
</dbReference>
<gene>
    <name evidence="12" type="ORF">L0664_07720</name>
</gene>
<evidence type="ECO:0000256" key="6">
    <source>
        <dbReference type="ARBA" id="ARBA00022840"/>
    </source>
</evidence>
<dbReference type="InterPro" id="IPR050445">
    <property type="entry name" value="Bact_polysacc_biosynth/exp"/>
</dbReference>
<evidence type="ECO:0000256" key="8">
    <source>
        <dbReference type="ARBA" id="ARBA00051245"/>
    </source>
</evidence>
<comment type="similarity">
    <text evidence="1">Belongs to the CpsD/CapB family.</text>
</comment>
<dbReference type="InterPro" id="IPR025669">
    <property type="entry name" value="AAA_dom"/>
</dbReference>
<evidence type="ECO:0000256" key="1">
    <source>
        <dbReference type="ARBA" id="ARBA00007316"/>
    </source>
</evidence>
<evidence type="ECO:0000256" key="7">
    <source>
        <dbReference type="ARBA" id="ARBA00023137"/>
    </source>
</evidence>
<keyword evidence="9" id="KW-1133">Transmembrane helix</keyword>
<evidence type="ECO:0000256" key="4">
    <source>
        <dbReference type="ARBA" id="ARBA00022741"/>
    </source>
</evidence>
<keyword evidence="4" id="KW-0547">Nucleotide-binding</keyword>
<evidence type="ECO:0000256" key="5">
    <source>
        <dbReference type="ARBA" id="ARBA00022777"/>
    </source>
</evidence>
<dbReference type="Pfam" id="PF13614">
    <property type="entry name" value="AAA_31"/>
    <property type="match status" value="1"/>
</dbReference>
<name>A0ABS9CUL7_9RHOB</name>
<comment type="catalytic activity">
    <reaction evidence="8">
        <text>L-tyrosyl-[protein] + ATP = O-phospho-L-tyrosyl-[protein] + ADP + H(+)</text>
        <dbReference type="Rhea" id="RHEA:10596"/>
        <dbReference type="Rhea" id="RHEA-COMP:10136"/>
        <dbReference type="Rhea" id="RHEA-COMP:20101"/>
        <dbReference type="ChEBI" id="CHEBI:15378"/>
        <dbReference type="ChEBI" id="CHEBI:30616"/>
        <dbReference type="ChEBI" id="CHEBI:46858"/>
        <dbReference type="ChEBI" id="CHEBI:61978"/>
        <dbReference type="ChEBI" id="CHEBI:456216"/>
        <dbReference type="EC" id="2.7.10.2"/>
    </reaction>
</comment>
<keyword evidence="7" id="KW-0829">Tyrosine-protein kinase</keyword>
<keyword evidence="6" id="KW-0067">ATP-binding</keyword>
<comment type="caution">
    <text evidence="12">The sequence shown here is derived from an EMBL/GenBank/DDBJ whole genome shotgun (WGS) entry which is preliminary data.</text>
</comment>
<protein>
    <recommendedName>
        <fullName evidence="2">non-specific protein-tyrosine kinase</fullName>
        <ecNumber evidence="2">2.7.10.2</ecNumber>
    </recommendedName>
</protein>